<gene>
    <name evidence="1" type="ORF">B0J13DRAFT_644671</name>
</gene>
<dbReference type="PANTHER" id="PTHR28180">
    <property type="entry name" value="CONSERVED MITOCHONDRIAL PROTEIN-RELATED"/>
    <property type="match status" value="1"/>
</dbReference>
<proteinExistence type="predicted"/>
<evidence type="ECO:0000313" key="1">
    <source>
        <dbReference type="EMBL" id="KAH7129769.1"/>
    </source>
</evidence>
<dbReference type="PANTHER" id="PTHR28180:SF5">
    <property type="entry name" value="DNA POLYMERASE ALPHA SUBUNIT B"/>
    <property type="match status" value="1"/>
</dbReference>
<keyword evidence="2" id="KW-1185">Reference proteome</keyword>
<dbReference type="OrthoDB" id="5537330at2759"/>
<name>A0A9P9ISU5_9HYPO</name>
<dbReference type="EMBL" id="JAGMUU010000020">
    <property type="protein sequence ID" value="KAH7129769.1"/>
    <property type="molecule type" value="Genomic_DNA"/>
</dbReference>
<comment type="caution">
    <text evidence="1">The sequence shown here is derived from an EMBL/GenBank/DDBJ whole genome shotgun (WGS) entry which is preliminary data.</text>
</comment>
<evidence type="ECO:0000313" key="2">
    <source>
        <dbReference type="Proteomes" id="UP000717696"/>
    </source>
</evidence>
<dbReference type="InterPro" id="IPR029032">
    <property type="entry name" value="AhpD-like"/>
</dbReference>
<organism evidence="1 2">
    <name type="scientific">Dactylonectria estremocensis</name>
    <dbReference type="NCBI Taxonomy" id="1079267"/>
    <lineage>
        <taxon>Eukaryota</taxon>
        <taxon>Fungi</taxon>
        <taxon>Dikarya</taxon>
        <taxon>Ascomycota</taxon>
        <taxon>Pezizomycotina</taxon>
        <taxon>Sordariomycetes</taxon>
        <taxon>Hypocreomycetidae</taxon>
        <taxon>Hypocreales</taxon>
        <taxon>Nectriaceae</taxon>
        <taxon>Dactylonectria</taxon>
    </lineage>
</organism>
<dbReference type="Proteomes" id="UP000717696">
    <property type="component" value="Unassembled WGS sequence"/>
</dbReference>
<accession>A0A9P9ISU5</accession>
<sequence length="334" mass="37987">MMMMDPSKSTALLLIAANEILVRFVFNIAPQTPSDAAQNSGDPATDVLMNHEIVPEEKRTESLNVTSLTSFPSSHLTFCDGHSVLWQFTMSTSQPQTDLELNPELCKVFKHVEDSFKNTKLGNDRWYILAIACLAASPDPEAAKELYLYLIRKPEYEKPEVRQALVRRLREALVKSVPLVGVCKPLEAILAINEVERPEDQDLSCTREGWKADETNHERALDWFRKVYTRNANDTIGLFDAHKDFAWISTEITYGLYLSDRQILDDIETQLVVLPGIMSQNLRTETHWHIRGTRRIGVSKNDVQVIWDAVQAISAFYEVKLTRVPTVDEVEPDV</sequence>
<dbReference type="Gene3D" id="1.20.1290.10">
    <property type="entry name" value="AhpD-like"/>
    <property type="match status" value="1"/>
</dbReference>
<protein>
    <submittedName>
        <fullName evidence="1">Uncharacterized protein</fullName>
    </submittedName>
</protein>
<dbReference type="AlphaFoldDB" id="A0A9P9ISU5"/>
<dbReference type="SUPFAM" id="SSF69118">
    <property type="entry name" value="AhpD-like"/>
    <property type="match status" value="1"/>
</dbReference>
<reference evidence="1" key="1">
    <citation type="journal article" date="2021" name="Nat. Commun.">
        <title>Genetic determinants of endophytism in the Arabidopsis root mycobiome.</title>
        <authorList>
            <person name="Mesny F."/>
            <person name="Miyauchi S."/>
            <person name="Thiergart T."/>
            <person name="Pickel B."/>
            <person name="Atanasova L."/>
            <person name="Karlsson M."/>
            <person name="Huettel B."/>
            <person name="Barry K.W."/>
            <person name="Haridas S."/>
            <person name="Chen C."/>
            <person name="Bauer D."/>
            <person name="Andreopoulos W."/>
            <person name="Pangilinan J."/>
            <person name="LaButti K."/>
            <person name="Riley R."/>
            <person name="Lipzen A."/>
            <person name="Clum A."/>
            <person name="Drula E."/>
            <person name="Henrissat B."/>
            <person name="Kohler A."/>
            <person name="Grigoriev I.V."/>
            <person name="Martin F.M."/>
            <person name="Hacquard S."/>
        </authorList>
    </citation>
    <scope>NUCLEOTIDE SEQUENCE</scope>
    <source>
        <strain evidence="1">MPI-CAGE-AT-0021</strain>
    </source>
</reference>
<dbReference type="InterPro" id="IPR052999">
    <property type="entry name" value="PTS1_Protein"/>
</dbReference>